<feature type="region of interest" description="Disordered" evidence="1">
    <location>
        <begin position="141"/>
        <end position="184"/>
    </location>
</feature>
<evidence type="ECO:0000256" key="1">
    <source>
        <dbReference type="SAM" id="MobiDB-lite"/>
    </source>
</evidence>
<dbReference type="InterPro" id="IPR052852">
    <property type="entry name" value="SSU_Processome_Comp"/>
</dbReference>
<dbReference type="EMBL" id="HBUF01198728">
    <property type="protein sequence ID" value="CAG6661086.1"/>
    <property type="molecule type" value="Transcribed_RNA"/>
</dbReference>
<name>A0A8D8UP54_9HEMI</name>
<dbReference type="EMBL" id="HBUF01345077">
    <property type="protein sequence ID" value="CAG6708479.1"/>
    <property type="molecule type" value="Transcribed_RNA"/>
</dbReference>
<accession>A0A8D8UP54</accession>
<protein>
    <submittedName>
        <fullName evidence="2">Uncharacterized protein</fullName>
    </submittedName>
</protein>
<dbReference type="AlphaFoldDB" id="A0A8D8UP54"/>
<dbReference type="EMBL" id="HBUF01345078">
    <property type="protein sequence ID" value="CAG6708481.1"/>
    <property type="molecule type" value="Transcribed_RNA"/>
</dbReference>
<feature type="region of interest" description="Disordered" evidence="1">
    <location>
        <begin position="26"/>
        <end position="64"/>
    </location>
</feature>
<dbReference type="Pfam" id="PF15375">
    <property type="entry name" value="FSAF1"/>
    <property type="match status" value="1"/>
</dbReference>
<dbReference type="PANTHER" id="PTHR28366:SF1">
    <property type="entry name" value="CHROMOSOME 1 OPEN READING FRAME 131"/>
    <property type="match status" value="1"/>
</dbReference>
<sequence length="184" mass="20784">MISTEDLIPTLSSRLRAQPASVQVVEFKAHKSKKKRLNSGSQSDAGDTGAGPQQDGGKKKVEEVDMKKARYEIMKFGMKKMSGGDKERTKEMIAVELGAKPDKNKFINYKTLQQERQRDKLQEREEKKLFEINRKTIGKKSVRKINRNDTVKKKMFKKRNKGGGSGGIIGKYGKPTLSVPKQKK</sequence>
<dbReference type="EMBL" id="HBUF01198730">
    <property type="protein sequence ID" value="CAG6661090.1"/>
    <property type="molecule type" value="Transcribed_RNA"/>
</dbReference>
<dbReference type="InterPro" id="IPR027973">
    <property type="entry name" value="FSAF1-like"/>
</dbReference>
<proteinExistence type="predicted"/>
<organism evidence="2">
    <name type="scientific">Cacopsylla melanoneura</name>
    <dbReference type="NCBI Taxonomy" id="428564"/>
    <lineage>
        <taxon>Eukaryota</taxon>
        <taxon>Metazoa</taxon>
        <taxon>Ecdysozoa</taxon>
        <taxon>Arthropoda</taxon>
        <taxon>Hexapoda</taxon>
        <taxon>Insecta</taxon>
        <taxon>Pterygota</taxon>
        <taxon>Neoptera</taxon>
        <taxon>Paraneoptera</taxon>
        <taxon>Hemiptera</taxon>
        <taxon>Sternorrhyncha</taxon>
        <taxon>Psylloidea</taxon>
        <taxon>Psyllidae</taxon>
        <taxon>Psyllinae</taxon>
        <taxon>Cacopsylla</taxon>
    </lineage>
</organism>
<dbReference type="PANTHER" id="PTHR28366">
    <property type="entry name" value="CHROMOSOME 1 OPEN READING FRAME 131"/>
    <property type="match status" value="1"/>
</dbReference>
<reference evidence="2" key="1">
    <citation type="submission" date="2021-05" db="EMBL/GenBank/DDBJ databases">
        <authorList>
            <person name="Alioto T."/>
            <person name="Alioto T."/>
            <person name="Gomez Garrido J."/>
        </authorList>
    </citation>
    <scope>NUCLEOTIDE SEQUENCE</scope>
</reference>
<evidence type="ECO:0000313" key="2">
    <source>
        <dbReference type="EMBL" id="CAG6708481.1"/>
    </source>
</evidence>